<dbReference type="Proteomes" id="UP001591681">
    <property type="component" value="Unassembled WGS sequence"/>
</dbReference>
<dbReference type="EMBL" id="JBHFQA010000006">
    <property type="protein sequence ID" value="KAL2098275.1"/>
    <property type="molecule type" value="Genomic_DNA"/>
</dbReference>
<sequence>MEQTRDNEERKCPEVEGGIRRRLRDRDLLKKRKAEAEEKANQWVYGAESRKKERREERSSTGKKGRPRKINPPTEVQVPQEKTPRMNVIPASEGETELLPTIQAGPPEFVELPLAQEPAPGPDLLPALVPVPSPAPLVVSAAAVPVPATASSSAVTSTGSAEKVLIEDLGPDEEEDLPLAQGGQITGEGTDEELPADVPEQDKKFSYPLFASSPLQHEYFPGNFI</sequence>
<dbReference type="AlphaFoldDB" id="A0ABD1KGD2"/>
<keyword evidence="3" id="KW-1185">Reference proteome</keyword>
<evidence type="ECO:0000256" key="1">
    <source>
        <dbReference type="SAM" id="MobiDB-lite"/>
    </source>
</evidence>
<accession>A0ABD1KGD2</accession>
<evidence type="ECO:0000313" key="3">
    <source>
        <dbReference type="Proteomes" id="UP001591681"/>
    </source>
</evidence>
<protein>
    <recommendedName>
        <fullName evidence="4">Hemogen</fullName>
    </recommendedName>
</protein>
<reference evidence="2 3" key="1">
    <citation type="submission" date="2024-09" db="EMBL/GenBank/DDBJ databases">
        <title>A chromosome-level genome assembly of Gray's grenadier anchovy, Coilia grayii.</title>
        <authorList>
            <person name="Fu Z."/>
        </authorList>
    </citation>
    <scope>NUCLEOTIDE SEQUENCE [LARGE SCALE GENOMIC DNA]</scope>
    <source>
        <strain evidence="2">G4</strain>
        <tissue evidence="2">Muscle</tissue>
    </source>
</reference>
<organism evidence="2 3">
    <name type="scientific">Coilia grayii</name>
    <name type="common">Gray's grenadier anchovy</name>
    <dbReference type="NCBI Taxonomy" id="363190"/>
    <lineage>
        <taxon>Eukaryota</taxon>
        <taxon>Metazoa</taxon>
        <taxon>Chordata</taxon>
        <taxon>Craniata</taxon>
        <taxon>Vertebrata</taxon>
        <taxon>Euteleostomi</taxon>
        <taxon>Actinopterygii</taxon>
        <taxon>Neopterygii</taxon>
        <taxon>Teleostei</taxon>
        <taxon>Clupei</taxon>
        <taxon>Clupeiformes</taxon>
        <taxon>Clupeoidei</taxon>
        <taxon>Engraulidae</taxon>
        <taxon>Coilinae</taxon>
        <taxon>Coilia</taxon>
    </lineage>
</organism>
<name>A0ABD1KGD2_9TELE</name>
<feature type="compositionally biased region" description="Basic and acidic residues" evidence="1">
    <location>
        <begin position="48"/>
        <end position="60"/>
    </location>
</feature>
<proteinExistence type="predicted"/>
<evidence type="ECO:0000313" key="2">
    <source>
        <dbReference type="EMBL" id="KAL2098275.1"/>
    </source>
</evidence>
<comment type="caution">
    <text evidence="2">The sequence shown here is derived from an EMBL/GenBank/DDBJ whole genome shotgun (WGS) entry which is preliminary data.</text>
</comment>
<evidence type="ECO:0008006" key="4">
    <source>
        <dbReference type="Google" id="ProtNLM"/>
    </source>
</evidence>
<feature type="region of interest" description="Disordered" evidence="1">
    <location>
        <begin position="1"/>
        <end position="85"/>
    </location>
</feature>
<feature type="compositionally biased region" description="Basic and acidic residues" evidence="1">
    <location>
        <begin position="1"/>
        <end position="40"/>
    </location>
</feature>
<gene>
    <name evidence="2" type="ORF">ACEWY4_007482</name>
</gene>
<feature type="region of interest" description="Disordered" evidence="1">
    <location>
        <begin position="169"/>
        <end position="196"/>
    </location>
</feature>